<organism evidence="2 3">
    <name type="scientific">Noviherbaspirillum suwonense</name>
    <dbReference type="NCBI Taxonomy" id="1224511"/>
    <lineage>
        <taxon>Bacteria</taxon>
        <taxon>Pseudomonadati</taxon>
        <taxon>Pseudomonadota</taxon>
        <taxon>Betaproteobacteria</taxon>
        <taxon>Burkholderiales</taxon>
        <taxon>Oxalobacteraceae</taxon>
        <taxon>Noviherbaspirillum</taxon>
    </lineage>
</organism>
<dbReference type="NCBIfam" id="NF041112">
    <property type="entry name" value="chap_CsgH_alph"/>
    <property type="match status" value="1"/>
</dbReference>
<dbReference type="Pfam" id="PF21112">
    <property type="entry name" value="CsgH"/>
    <property type="match status" value="1"/>
</dbReference>
<gene>
    <name evidence="2" type="ORF">SAMN06295970_11025</name>
</gene>
<dbReference type="RefSeq" id="WP_283442873.1">
    <property type="nucleotide sequence ID" value="NZ_FXUL01000010.1"/>
</dbReference>
<proteinExistence type="predicted"/>
<dbReference type="InterPro" id="IPR053722">
    <property type="entry name" value="Curli_assembly_CsgC/AgfC"/>
</dbReference>
<comment type="caution">
    <text evidence="2">The sequence shown here is derived from an EMBL/GenBank/DDBJ whole genome shotgun (WGS) entry which is preliminary data.</text>
</comment>
<evidence type="ECO:0000259" key="1">
    <source>
        <dbReference type="Pfam" id="PF21112"/>
    </source>
</evidence>
<accession>A0ABY1QD27</accession>
<sequence>MVQAIPNSQRIHTMLADSDIQAWLAMSTAQGMVIIEPALRSATTRTIDYTITIDKTGAGGTSLVNQSGIRHVDAGVAIFLSKNSLSLRDGEQCNLTMVIREDGVVVYRNGFSCTPPK</sequence>
<dbReference type="Proteomes" id="UP001158049">
    <property type="component" value="Unassembled WGS sequence"/>
</dbReference>
<protein>
    <recommendedName>
        <fullName evidence="1">CsgH-like domain-containing protein</fullName>
    </recommendedName>
</protein>
<feature type="domain" description="CsgH-like" evidence="1">
    <location>
        <begin position="26"/>
        <end position="82"/>
    </location>
</feature>
<evidence type="ECO:0000313" key="2">
    <source>
        <dbReference type="EMBL" id="SMP64512.1"/>
    </source>
</evidence>
<dbReference type="Gene3D" id="2.60.40.2420">
    <property type="match status" value="1"/>
</dbReference>
<evidence type="ECO:0000313" key="3">
    <source>
        <dbReference type="Proteomes" id="UP001158049"/>
    </source>
</evidence>
<name>A0ABY1QD27_9BURK</name>
<dbReference type="EMBL" id="FXUL01000010">
    <property type="protein sequence ID" value="SMP64512.1"/>
    <property type="molecule type" value="Genomic_DNA"/>
</dbReference>
<dbReference type="InterPro" id="IPR048632">
    <property type="entry name" value="CsgH-like"/>
</dbReference>
<reference evidence="2 3" key="1">
    <citation type="submission" date="2017-05" db="EMBL/GenBank/DDBJ databases">
        <authorList>
            <person name="Varghese N."/>
            <person name="Submissions S."/>
        </authorList>
    </citation>
    <scope>NUCLEOTIDE SEQUENCE [LARGE SCALE GENOMIC DNA]</scope>
    <source>
        <strain evidence="2 3">DSM 26001</strain>
    </source>
</reference>
<dbReference type="InterPro" id="IPR047726">
    <property type="entry name" value="CsgH_dom"/>
</dbReference>
<keyword evidence="3" id="KW-1185">Reference proteome</keyword>